<proteinExistence type="predicted"/>
<gene>
    <name evidence="1" type="ORF">CUJ83_04830</name>
</gene>
<sequence>MAISIWSATDSKVLIDSTEVEGLQSLEYKVNRSRSDIIAVGKDVRQGVEYGVKVITGTLKVKSSCPALDQKLNQKEVEQSKFTVSAQLKKGSTQKTVSFQDCYLDGREFSIDVNGVGISIYTFTATDIQES</sequence>
<evidence type="ECO:0000313" key="1">
    <source>
        <dbReference type="EMBL" id="MCD1294322.1"/>
    </source>
</evidence>
<protein>
    <recommendedName>
        <fullName evidence="3">Phage tail tube protein</fullName>
    </recommendedName>
</protein>
<dbReference type="InterPro" id="IPR038628">
    <property type="entry name" value="XkdM-like_sf"/>
</dbReference>
<comment type="caution">
    <text evidence="1">The sequence shown here is derived from an EMBL/GenBank/DDBJ whole genome shotgun (WGS) entry which is preliminary data.</text>
</comment>
<dbReference type="AlphaFoldDB" id="A0AAP2RC26"/>
<dbReference type="Gene3D" id="2.30.110.40">
    <property type="entry name" value="Phage tail tube protein"/>
    <property type="match status" value="1"/>
</dbReference>
<reference evidence="1 2" key="1">
    <citation type="submission" date="2017-11" db="EMBL/GenBank/DDBJ databases">
        <title>Isolation and Characterization of Family Methanocellaceae Species from Potential Methane Hydrate Area Offshore Southwestern Taiwan.</title>
        <authorList>
            <person name="Zhang W.-L."/>
            <person name="Chen W.-C."/>
            <person name="Lai M.-C."/>
            <person name="Chen S.-C."/>
        </authorList>
    </citation>
    <scope>NUCLEOTIDE SEQUENCE [LARGE SCALE GENOMIC DNA]</scope>
    <source>
        <strain evidence="1 2">CWC-04</strain>
    </source>
</reference>
<keyword evidence="2" id="KW-1185">Reference proteome</keyword>
<dbReference type="Proteomes" id="UP001320159">
    <property type="component" value="Unassembled WGS sequence"/>
</dbReference>
<dbReference type="RefSeq" id="WP_230741151.1">
    <property type="nucleotide sequence ID" value="NZ_PGCK01000003.1"/>
</dbReference>
<evidence type="ECO:0008006" key="3">
    <source>
        <dbReference type="Google" id="ProtNLM"/>
    </source>
</evidence>
<evidence type="ECO:0000313" key="2">
    <source>
        <dbReference type="Proteomes" id="UP001320159"/>
    </source>
</evidence>
<accession>A0AAP2RC26</accession>
<name>A0AAP2RC26_9EURY</name>
<organism evidence="1 2">
    <name type="scientific">Methanooceanicella nereidis</name>
    <dbReference type="NCBI Taxonomy" id="2052831"/>
    <lineage>
        <taxon>Archaea</taxon>
        <taxon>Methanobacteriati</taxon>
        <taxon>Methanobacteriota</taxon>
        <taxon>Stenosarchaea group</taxon>
        <taxon>Methanomicrobia</taxon>
        <taxon>Methanocellales</taxon>
        <taxon>Methanocellaceae</taxon>
        <taxon>Methanooceanicella</taxon>
    </lineage>
</organism>
<dbReference type="EMBL" id="PGCK01000003">
    <property type="protein sequence ID" value="MCD1294322.1"/>
    <property type="molecule type" value="Genomic_DNA"/>
</dbReference>